<keyword evidence="5 7" id="KW-1133">Transmembrane helix</keyword>
<keyword evidence="3" id="KW-1003">Cell membrane</keyword>
<comment type="similarity">
    <text evidence="7">Belongs to the binding-protein-dependent transport system permease family.</text>
</comment>
<evidence type="ECO:0000256" key="2">
    <source>
        <dbReference type="ARBA" id="ARBA00022448"/>
    </source>
</evidence>
<gene>
    <name evidence="9" type="ORF">SD70_01785</name>
</gene>
<evidence type="ECO:0000256" key="4">
    <source>
        <dbReference type="ARBA" id="ARBA00022692"/>
    </source>
</evidence>
<sequence length="289" mass="32878">MDKNLRVKQWIWIGPPLIMVSLLTLVVLSYAVYLGVHDVNLLKKNFSYTGFGNFVKIWHDARAWSSVWKTVKFVFIGTLLEAILGLALALYLHKDFKLRKITRSLLLIPMIMTPVVSALIWRIFYDPYSGIINYLLGIIGLGGKHDWLGNPDMALYSLIITDIWQWTPFVFLILASGLDSLPAEPYEAAKVDGASRFNTFWHITLPLLKPVILIAVMLRVIDSIKTFDLIYVMTRGGPALKTETLNMYTYVQGMNNFNISYASALSISITIVLTILFVYFYKNVIAQKN</sequence>
<dbReference type="EMBL" id="JXAK01000002">
    <property type="protein sequence ID" value="KIL42280.1"/>
    <property type="molecule type" value="Genomic_DNA"/>
</dbReference>
<dbReference type="InterPro" id="IPR000515">
    <property type="entry name" value="MetI-like"/>
</dbReference>
<evidence type="ECO:0000256" key="3">
    <source>
        <dbReference type="ARBA" id="ARBA00022475"/>
    </source>
</evidence>
<evidence type="ECO:0000313" key="9">
    <source>
        <dbReference type="EMBL" id="KIL42280.1"/>
    </source>
</evidence>
<evidence type="ECO:0000259" key="8">
    <source>
        <dbReference type="PROSITE" id="PS50928"/>
    </source>
</evidence>
<dbReference type="SUPFAM" id="SSF161098">
    <property type="entry name" value="MetI-like"/>
    <property type="match status" value="1"/>
</dbReference>
<evidence type="ECO:0000313" key="10">
    <source>
        <dbReference type="Proteomes" id="UP000031967"/>
    </source>
</evidence>
<feature type="transmembrane region" description="Helical" evidence="7">
    <location>
        <begin position="259"/>
        <end position="281"/>
    </location>
</feature>
<dbReference type="PANTHER" id="PTHR43005:SF1">
    <property type="entry name" value="SPERMIDINE_PUTRESCINE TRANSPORT SYSTEM PERMEASE PROTEIN"/>
    <property type="match status" value="1"/>
</dbReference>
<evidence type="ECO:0000256" key="5">
    <source>
        <dbReference type="ARBA" id="ARBA00022989"/>
    </source>
</evidence>
<proteinExistence type="inferred from homology"/>
<dbReference type="PROSITE" id="PS50928">
    <property type="entry name" value="ABC_TM1"/>
    <property type="match status" value="1"/>
</dbReference>
<comment type="caution">
    <text evidence="9">The sequence shown here is derived from an EMBL/GenBank/DDBJ whole genome shotgun (WGS) entry which is preliminary data.</text>
</comment>
<reference evidence="9 10" key="1">
    <citation type="submission" date="2014-12" db="EMBL/GenBank/DDBJ databases">
        <title>Draft genome sequence of Paenibacillus kamchatkensis strain B-2647.</title>
        <authorList>
            <person name="Karlyshev A.V."/>
            <person name="Kudryashova E.B."/>
        </authorList>
    </citation>
    <scope>NUCLEOTIDE SEQUENCE [LARGE SCALE GENOMIC DNA]</scope>
    <source>
        <strain evidence="9 10">VKM B-2647</strain>
    </source>
</reference>
<evidence type="ECO:0000256" key="6">
    <source>
        <dbReference type="ARBA" id="ARBA00023136"/>
    </source>
</evidence>
<feature type="transmembrane region" description="Helical" evidence="7">
    <location>
        <begin position="154"/>
        <end position="178"/>
    </location>
</feature>
<evidence type="ECO:0000256" key="1">
    <source>
        <dbReference type="ARBA" id="ARBA00004651"/>
    </source>
</evidence>
<keyword evidence="4 7" id="KW-0812">Transmembrane</keyword>
<feature type="transmembrane region" description="Helical" evidence="7">
    <location>
        <begin position="12"/>
        <end position="33"/>
    </location>
</feature>
<dbReference type="Gene3D" id="1.10.3720.10">
    <property type="entry name" value="MetI-like"/>
    <property type="match status" value="1"/>
</dbReference>
<keyword evidence="10" id="KW-1185">Reference proteome</keyword>
<feature type="domain" description="ABC transmembrane type-1" evidence="8">
    <location>
        <begin position="67"/>
        <end position="280"/>
    </location>
</feature>
<keyword evidence="2 7" id="KW-0813">Transport</keyword>
<name>A0ABR5AP13_9BACL</name>
<feature type="transmembrane region" description="Helical" evidence="7">
    <location>
        <begin position="104"/>
        <end position="124"/>
    </location>
</feature>
<dbReference type="CDD" id="cd06261">
    <property type="entry name" value="TM_PBP2"/>
    <property type="match status" value="1"/>
</dbReference>
<evidence type="ECO:0000256" key="7">
    <source>
        <dbReference type="RuleBase" id="RU363032"/>
    </source>
</evidence>
<accession>A0ABR5AP13</accession>
<protein>
    <recommendedName>
        <fullName evidence="8">ABC transmembrane type-1 domain-containing protein</fullName>
    </recommendedName>
</protein>
<dbReference type="Proteomes" id="UP000031967">
    <property type="component" value="Unassembled WGS sequence"/>
</dbReference>
<organism evidence="9 10">
    <name type="scientific">Gordoniibacillus kamchatkensis</name>
    <dbReference type="NCBI Taxonomy" id="1590651"/>
    <lineage>
        <taxon>Bacteria</taxon>
        <taxon>Bacillati</taxon>
        <taxon>Bacillota</taxon>
        <taxon>Bacilli</taxon>
        <taxon>Bacillales</taxon>
        <taxon>Paenibacillaceae</taxon>
        <taxon>Gordoniibacillus</taxon>
    </lineage>
</organism>
<dbReference type="Pfam" id="PF00528">
    <property type="entry name" value="BPD_transp_1"/>
    <property type="match status" value="1"/>
</dbReference>
<feature type="transmembrane region" description="Helical" evidence="7">
    <location>
        <begin position="199"/>
        <end position="221"/>
    </location>
</feature>
<keyword evidence="6 7" id="KW-0472">Membrane</keyword>
<comment type="subcellular location">
    <subcellularLocation>
        <location evidence="1 7">Cell membrane</location>
        <topology evidence="1 7">Multi-pass membrane protein</topology>
    </subcellularLocation>
</comment>
<dbReference type="RefSeq" id="WP_041045042.1">
    <property type="nucleotide sequence ID" value="NZ_JXAK01000002.1"/>
</dbReference>
<dbReference type="InterPro" id="IPR035906">
    <property type="entry name" value="MetI-like_sf"/>
</dbReference>
<feature type="transmembrane region" description="Helical" evidence="7">
    <location>
        <begin position="73"/>
        <end position="92"/>
    </location>
</feature>
<dbReference type="PANTHER" id="PTHR43005">
    <property type="entry name" value="BLR7065 PROTEIN"/>
    <property type="match status" value="1"/>
</dbReference>